<gene>
    <name evidence="2" type="ORF">ACFFUA_15590</name>
</gene>
<proteinExistence type="predicted"/>
<dbReference type="SUPFAM" id="SSF46785">
    <property type="entry name" value="Winged helix' DNA-binding domain"/>
    <property type="match status" value="1"/>
</dbReference>
<feature type="region of interest" description="Disordered" evidence="1">
    <location>
        <begin position="114"/>
        <end position="139"/>
    </location>
</feature>
<comment type="caution">
    <text evidence="2">The sequence shown here is derived from an EMBL/GenBank/DDBJ whole genome shotgun (WGS) entry which is preliminary data.</text>
</comment>
<keyword evidence="3" id="KW-1185">Reference proteome</keyword>
<organism evidence="2 3">
    <name type="scientific">Streptomyces heliomycini</name>
    <dbReference type="NCBI Taxonomy" id="284032"/>
    <lineage>
        <taxon>Bacteria</taxon>
        <taxon>Bacillati</taxon>
        <taxon>Actinomycetota</taxon>
        <taxon>Actinomycetes</taxon>
        <taxon>Kitasatosporales</taxon>
        <taxon>Streptomycetaceae</taxon>
        <taxon>Streptomyces</taxon>
    </lineage>
</organism>
<protein>
    <submittedName>
        <fullName evidence="2">Helix-turn-helix domain-containing protein</fullName>
    </submittedName>
</protein>
<evidence type="ECO:0000313" key="3">
    <source>
        <dbReference type="Proteomes" id="UP001589753"/>
    </source>
</evidence>
<name>A0ABV5L9N0_9ACTN</name>
<evidence type="ECO:0000313" key="2">
    <source>
        <dbReference type="EMBL" id="MFB9348868.1"/>
    </source>
</evidence>
<dbReference type="Proteomes" id="UP001589753">
    <property type="component" value="Unassembled WGS sequence"/>
</dbReference>
<sequence>MNNGTKKKGAPFKVQWERHVLRVAKLKNPTHALVGMAYIGYANPDGSNPRPPAMKRIAADLGLSERTVERAFEGLEAAGLIVRLTRGIPGKASHWRFVIPAEDPTAVTGVVEIEEEDPTTLTETPDSGDGKTRQPCQEDPTAVTAYQHKYQHTTNTTTNTEAALSGRTNVDDVWAQVEAEHYEREHYEELSTRHLLERFELGAPVGAALV</sequence>
<dbReference type="Pfam" id="PF13730">
    <property type="entry name" value="HTH_36"/>
    <property type="match status" value="1"/>
</dbReference>
<dbReference type="EMBL" id="JBHMDI010000035">
    <property type="protein sequence ID" value="MFB9348868.1"/>
    <property type="molecule type" value="Genomic_DNA"/>
</dbReference>
<dbReference type="RefSeq" id="WP_366482108.1">
    <property type="nucleotide sequence ID" value="NZ_JBHMDI010000035.1"/>
</dbReference>
<dbReference type="InterPro" id="IPR036390">
    <property type="entry name" value="WH_DNA-bd_sf"/>
</dbReference>
<evidence type="ECO:0000256" key="1">
    <source>
        <dbReference type="SAM" id="MobiDB-lite"/>
    </source>
</evidence>
<accession>A0ABV5L9N0</accession>
<reference evidence="2 3" key="1">
    <citation type="submission" date="2024-09" db="EMBL/GenBank/DDBJ databases">
        <authorList>
            <person name="Sun Q."/>
            <person name="Mori K."/>
        </authorList>
    </citation>
    <scope>NUCLEOTIDE SEQUENCE [LARGE SCALE GENOMIC DNA]</scope>
    <source>
        <strain evidence="2 3">JCM 9767</strain>
    </source>
</reference>